<evidence type="ECO:0000313" key="5">
    <source>
        <dbReference type="EMBL" id="MXR42642.1"/>
    </source>
</evidence>
<feature type="domain" description="HTH bat-type" evidence="3">
    <location>
        <begin position="156"/>
        <end position="208"/>
    </location>
</feature>
<keyword evidence="6" id="KW-1185">Reference proteome</keyword>
<dbReference type="AlphaFoldDB" id="A0A6B0T213"/>
<evidence type="ECO:0000313" key="6">
    <source>
        <dbReference type="Proteomes" id="UP000437065"/>
    </source>
</evidence>
<dbReference type="PANTHER" id="PTHR34236:SF1">
    <property type="entry name" value="DIMETHYL SULFOXIDE REDUCTASE TRANSCRIPTIONAL ACTIVATOR"/>
    <property type="match status" value="1"/>
</dbReference>
<dbReference type="InterPro" id="IPR031803">
    <property type="entry name" value="BAT_GAF/HTH-assoc"/>
</dbReference>
<dbReference type="Proteomes" id="UP000437065">
    <property type="component" value="Unassembled WGS sequence"/>
</dbReference>
<reference evidence="5 6" key="1">
    <citation type="submission" date="2019-12" db="EMBL/GenBank/DDBJ databases">
        <title>Isolation and characterization of three novel carbon monoxide-oxidizing members of Halobacteria from salione crusts and soils.</title>
        <authorList>
            <person name="Myers M.R."/>
            <person name="King G.M."/>
        </authorList>
    </citation>
    <scope>NUCLEOTIDE SEQUENCE [LARGE SCALE GENOMIC DNA]</scope>
    <source>
        <strain evidence="5 6">WSA2</strain>
    </source>
</reference>
<dbReference type="OrthoDB" id="202021at2157"/>
<gene>
    <name evidence="5" type="ORF">GRX01_15015</name>
</gene>
<sequence>MSTVAEFTIVPDDFPLGSLIANRPEVRIRLEQVVPTRSDPIPYFWVYGSDSEEIVEALRDSPEVKRTQVVDDVDGELLVRVEWNPSADGIIRVTRETNVTLVSAEGTDEGWTLEVRGDDADAIKEFQAKCRESSIHLELRTLHTLMPLVGSDEYTLTERQRDALIAAYERGYFDSPRRVTLEELGSEFGITGQSFGSRLRRGTNRLIKAALVDL</sequence>
<keyword evidence="1" id="KW-0805">Transcription regulation</keyword>
<organism evidence="5 6">
    <name type="scientific">Halobaculum saliterrae</name>
    <dbReference type="NCBI Taxonomy" id="2073113"/>
    <lineage>
        <taxon>Archaea</taxon>
        <taxon>Methanobacteriati</taxon>
        <taxon>Methanobacteriota</taxon>
        <taxon>Stenosarchaea group</taxon>
        <taxon>Halobacteria</taxon>
        <taxon>Halobacteriales</taxon>
        <taxon>Haloferacaceae</taxon>
        <taxon>Halobaculum</taxon>
    </lineage>
</organism>
<comment type="caution">
    <text evidence="5">The sequence shown here is derived from an EMBL/GenBank/DDBJ whole genome shotgun (WGS) entry which is preliminary data.</text>
</comment>
<dbReference type="Pfam" id="PF04967">
    <property type="entry name" value="HTH_10"/>
    <property type="match status" value="1"/>
</dbReference>
<dbReference type="PANTHER" id="PTHR34236">
    <property type="entry name" value="DIMETHYL SULFOXIDE REDUCTASE TRANSCRIPTIONAL ACTIVATOR"/>
    <property type="match status" value="1"/>
</dbReference>
<evidence type="ECO:0000259" key="4">
    <source>
        <dbReference type="Pfam" id="PF15915"/>
    </source>
</evidence>
<keyword evidence="2" id="KW-0804">Transcription</keyword>
<protein>
    <submittedName>
        <fullName evidence="5">Bacterio-opsin activator</fullName>
    </submittedName>
</protein>
<dbReference type="Pfam" id="PF15915">
    <property type="entry name" value="BAT"/>
    <property type="match status" value="1"/>
</dbReference>
<proteinExistence type="predicted"/>
<dbReference type="EMBL" id="WUUS01000010">
    <property type="protein sequence ID" value="MXR42642.1"/>
    <property type="molecule type" value="Genomic_DNA"/>
</dbReference>
<accession>A0A6B0T213</accession>
<dbReference type="RefSeq" id="WP_159669306.1">
    <property type="nucleotide sequence ID" value="NZ_WUUS01000010.1"/>
</dbReference>
<dbReference type="InterPro" id="IPR007050">
    <property type="entry name" value="HTH_bacterioopsin"/>
</dbReference>
<feature type="domain" description="Bacterioopsin transcriptional activator GAF and HTH associated" evidence="4">
    <location>
        <begin position="6"/>
        <end position="143"/>
    </location>
</feature>
<evidence type="ECO:0000259" key="3">
    <source>
        <dbReference type="Pfam" id="PF04967"/>
    </source>
</evidence>
<evidence type="ECO:0000256" key="2">
    <source>
        <dbReference type="ARBA" id="ARBA00023163"/>
    </source>
</evidence>
<name>A0A6B0T213_9EURY</name>
<evidence type="ECO:0000256" key="1">
    <source>
        <dbReference type="ARBA" id="ARBA00023015"/>
    </source>
</evidence>